<dbReference type="Proteomes" id="UP000554482">
    <property type="component" value="Unassembled WGS sequence"/>
</dbReference>
<dbReference type="OrthoDB" id="1275533at2759"/>
<proteinExistence type="predicted"/>
<name>A0A7J6WSZ2_THATH</name>
<comment type="caution">
    <text evidence="1">The sequence shown here is derived from an EMBL/GenBank/DDBJ whole genome shotgun (WGS) entry which is preliminary data.</text>
</comment>
<organism evidence="1 2">
    <name type="scientific">Thalictrum thalictroides</name>
    <name type="common">Rue-anemone</name>
    <name type="synonym">Anemone thalictroides</name>
    <dbReference type="NCBI Taxonomy" id="46969"/>
    <lineage>
        <taxon>Eukaryota</taxon>
        <taxon>Viridiplantae</taxon>
        <taxon>Streptophyta</taxon>
        <taxon>Embryophyta</taxon>
        <taxon>Tracheophyta</taxon>
        <taxon>Spermatophyta</taxon>
        <taxon>Magnoliopsida</taxon>
        <taxon>Ranunculales</taxon>
        <taxon>Ranunculaceae</taxon>
        <taxon>Thalictroideae</taxon>
        <taxon>Thalictrum</taxon>
    </lineage>
</organism>
<accession>A0A7J6WSZ2</accession>
<protein>
    <submittedName>
        <fullName evidence="1">Uncharacterized protein</fullName>
    </submittedName>
</protein>
<reference evidence="1 2" key="1">
    <citation type="submission" date="2020-06" db="EMBL/GenBank/DDBJ databases">
        <title>Transcriptomic and genomic resources for Thalictrum thalictroides and T. hernandezii: Facilitating candidate gene discovery in an emerging model plant lineage.</title>
        <authorList>
            <person name="Arias T."/>
            <person name="Riano-Pachon D.M."/>
            <person name="Di Stilio V.S."/>
        </authorList>
    </citation>
    <scope>NUCLEOTIDE SEQUENCE [LARGE SCALE GENOMIC DNA]</scope>
    <source>
        <strain evidence="2">cv. WT478/WT964</strain>
        <tissue evidence="1">Leaves</tissue>
    </source>
</reference>
<feature type="non-terminal residue" evidence="1">
    <location>
        <position position="1"/>
    </location>
</feature>
<dbReference type="AlphaFoldDB" id="A0A7J6WSZ2"/>
<evidence type="ECO:0000313" key="1">
    <source>
        <dbReference type="EMBL" id="KAF5199152.1"/>
    </source>
</evidence>
<gene>
    <name evidence="1" type="ORF">FRX31_011261</name>
</gene>
<evidence type="ECO:0000313" key="2">
    <source>
        <dbReference type="Proteomes" id="UP000554482"/>
    </source>
</evidence>
<keyword evidence="2" id="KW-1185">Reference proteome</keyword>
<dbReference type="EMBL" id="JABWDY010012358">
    <property type="protein sequence ID" value="KAF5199152.1"/>
    <property type="molecule type" value="Genomic_DNA"/>
</dbReference>
<sequence length="124" mass="14469">MTPEWGTEEVLFDQMYDGTVLMFGDYRTPIISQSQPMTQNPVGQTIPAEVHNPHPEDLQNYYNELKRVDPNSITDIVTLPDTRFESLFWTYGITIRAYQNTLRHVVMVDDPFLKRRYPGMASLR</sequence>